<keyword evidence="2" id="KW-1185">Reference proteome</keyword>
<evidence type="ECO:0000313" key="2">
    <source>
        <dbReference type="Proteomes" id="UP000076154"/>
    </source>
</evidence>
<sequence>MFRSVNPVCFAGTRAGTTAKRSMPQFLLQLILTHTGHSRAGRDAEDNRWAWEQLAVKRNYLRETAMWTRSLGMVPPFPQPSTGRAPM</sequence>
<dbReference type="EMBL" id="LUEZ02000025">
    <property type="protein sequence ID" value="RDB26671.1"/>
    <property type="molecule type" value="Genomic_DNA"/>
</dbReference>
<organism evidence="1 2">
    <name type="scientific">Hypsizygus marmoreus</name>
    <name type="common">White beech mushroom</name>
    <name type="synonym">Agaricus marmoreus</name>
    <dbReference type="NCBI Taxonomy" id="39966"/>
    <lineage>
        <taxon>Eukaryota</taxon>
        <taxon>Fungi</taxon>
        <taxon>Dikarya</taxon>
        <taxon>Basidiomycota</taxon>
        <taxon>Agaricomycotina</taxon>
        <taxon>Agaricomycetes</taxon>
        <taxon>Agaricomycetidae</taxon>
        <taxon>Agaricales</taxon>
        <taxon>Tricholomatineae</taxon>
        <taxon>Lyophyllaceae</taxon>
        <taxon>Hypsizygus</taxon>
    </lineage>
</organism>
<accession>A0A369JWF6</accession>
<comment type="caution">
    <text evidence="1">The sequence shown here is derived from an EMBL/GenBank/DDBJ whole genome shotgun (WGS) entry which is preliminary data.</text>
</comment>
<dbReference type="InParanoid" id="A0A369JWF6"/>
<name>A0A369JWF6_HYPMA</name>
<gene>
    <name evidence="1" type="ORF">Hypma_005515</name>
</gene>
<evidence type="ECO:0000313" key="1">
    <source>
        <dbReference type="EMBL" id="RDB26671.1"/>
    </source>
</evidence>
<protein>
    <submittedName>
        <fullName evidence="1">Uncharacterized protein</fullName>
    </submittedName>
</protein>
<reference evidence="1" key="1">
    <citation type="submission" date="2018-04" db="EMBL/GenBank/DDBJ databases">
        <title>Whole genome sequencing of Hypsizygus marmoreus.</title>
        <authorList>
            <person name="Choi I.-G."/>
            <person name="Min B."/>
            <person name="Kim J.-G."/>
            <person name="Kim S."/>
            <person name="Oh Y.-L."/>
            <person name="Kong W.-S."/>
            <person name="Park H."/>
            <person name="Jeong J."/>
            <person name="Song E.-S."/>
        </authorList>
    </citation>
    <scope>NUCLEOTIDE SEQUENCE [LARGE SCALE GENOMIC DNA]</scope>
    <source>
        <strain evidence="1">51987-8</strain>
    </source>
</reference>
<dbReference type="AlphaFoldDB" id="A0A369JWF6"/>
<proteinExistence type="predicted"/>
<dbReference type="Proteomes" id="UP000076154">
    <property type="component" value="Unassembled WGS sequence"/>
</dbReference>